<evidence type="ECO:0000313" key="2">
    <source>
        <dbReference type="Proteomes" id="UP001165205"/>
    </source>
</evidence>
<protein>
    <submittedName>
        <fullName evidence="1">Unnamed protein product</fullName>
    </submittedName>
</protein>
<dbReference type="AlphaFoldDB" id="A0AAN4YPQ2"/>
<gene>
    <name evidence="1" type="ORF">Aory04_000992800</name>
</gene>
<evidence type="ECO:0000313" key="1">
    <source>
        <dbReference type="EMBL" id="GMG34589.1"/>
    </source>
</evidence>
<organism evidence="1 2">
    <name type="scientific">Aspergillus oryzae</name>
    <name type="common">Yellow koji mold</name>
    <dbReference type="NCBI Taxonomy" id="5062"/>
    <lineage>
        <taxon>Eukaryota</taxon>
        <taxon>Fungi</taxon>
        <taxon>Dikarya</taxon>
        <taxon>Ascomycota</taxon>
        <taxon>Pezizomycotina</taxon>
        <taxon>Eurotiomycetes</taxon>
        <taxon>Eurotiomycetidae</taxon>
        <taxon>Eurotiales</taxon>
        <taxon>Aspergillaceae</taxon>
        <taxon>Aspergillus</taxon>
        <taxon>Aspergillus subgen. Circumdati</taxon>
    </lineage>
</organism>
<dbReference type="EMBL" id="BSYA01000144">
    <property type="protein sequence ID" value="GMG34589.1"/>
    <property type="molecule type" value="Genomic_DNA"/>
</dbReference>
<proteinExistence type="predicted"/>
<reference evidence="1" key="1">
    <citation type="submission" date="2023-04" db="EMBL/GenBank/DDBJ databases">
        <title>Aspergillus oryzae NBRC 4228.</title>
        <authorList>
            <person name="Ichikawa N."/>
            <person name="Sato H."/>
            <person name="Tonouchi N."/>
        </authorList>
    </citation>
    <scope>NUCLEOTIDE SEQUENCE</scope>
    <source>
        <strain evidence="1">NBRC 4228</strain>
    </source>
</reference>
<sequence>MTVGRAEPNCSKMRITLGGLNSMASGIPDPDPVPLIINQVDVIEETCKWVDKVLIFLFFDSVIDVWDFHGLAVTGVSQNLNPHKEFFTFDTTNKIFLRERGKTWTHSRKSKKKPRVDLTDVADSKYLQIFELRKCLMPWTGDTK</sequence>
<comment type="caution">
    <text evidence="1">The sequence shown here is derived from an EMBL/GenBank/DDBJ whole genome shotgun (WGS) entry which is preliminary data.</text>
</comment>
<name>A0AAN4YPQ2_ASPOZ</name>
<dbReference type="Proteomes" id="UP001165205">
    <property type="component" value="Unassembled WGS sequence"/>
</dbReference>
<accession>A0AAN4YPQ2</accession>